<dbReference type="InterPro" id="IPR034147">
    <property type="entry name" value="RBM40_RRM1"/>
</dbReference>
<reference evidence="15 16" key="1">
    <citation type="journal article" date="2014" name="Nat. Genet.">
        <title>Genome and transcriptome of the porcine whipworm Trichuris suis.</title>
        <authorList>
            <person name="Jex A.R."/>
            <person name="Nejsum P."/>
            <person name="Schwarz E.M."/>
            <person name="Hu L."/>
            <person name="Young N.D."/>
            <person name="Hall R.S."/>
            <person name="Korhonen P.K."/>
            <person name="Liao S."/>
            <person name="Thamsborg S."/>
            <person name="Xia J."/>
            <person name="Xu P."/>
            <person name="Wang S."/>
            <person name="Scheerlinck J.P."/>
            <person name="Hofmann A."/>
            <person name="Sternberg P.W."/>
            <person name="Wang J."/>
            <person name="Gasser R.B."/>
        </authorList>
    </citation>
    <scope>NUCLEOTIDE SEQUENCE [LARGE SCALE GENOMIC DNA]</scope>
    <source>
        <strain evidence="15">DCEP-RM93F</strain>
        <strain evidence="14">DCEP-RM93M</strain>
    </source>
</reference>
<dbReference type="GO" id="GO:0046983">
    <property type="term" value="F:protein dimerization activity"/>
    <property type="evidence" value="ECO:0007669"/>
    <property type="project" value="InterPro"/>
</dbReference>
<dbReference type="SUPFAM" id="SSF144074">
    <property type="entry name" value="E2F-DP heterodimerization region"/>
    <property type="match status" value="1"/>
</dbReference>
<dbReference type="GO" id="GO:0097157">
    <property type="term" value="F:pre-mRNA intronic binding"/>
    <property type="evidence" value="ECO:0007669"/>
    <property type="project" value="TreeGrafter"/>
</dbReference>
<dbReference type="PROSITE" id="PS50102">
    <property type="entry name" value="RRM"/>
    <property type="match status" value="2"/>
</dbReference>
<dbReference type="CDD" id="cd12239">
    <property type="entry name" value="RRM2_RBM40_like"/>
    <property type="match status" value="1"/>
</dbReference>
<organism evidence="15">
    <name type="scientific">Trichuris suis</name>
    <name type="common">pig whipworm</name>
    <dbReference type="NCBI Taxonomy" id="68888"/>
    <lineage>
        <taxon>Eukaryota</taxon>
        <taxon>Metazoa</taxon>
        <taxon>Ecdysozoa</taxon>
        <taxon>Nematoda</taxon>
        <taxon>Enoplea</taxon>
        <taxon>Dorylaimia</taxon>
        <taxon>Trichinellida</taxon>
        <taxon>Trichuridae</taxon>
        <taxon>Trichuris</taxon>
    </lineage>
</organism>
<evidence type="ECO:0000256" key="9">
    <source>
        <dbReference type="ARBA" id="ARBA00023242"/>
    </source>
</evidence>
<dbReference type="Gene3D" id="3.30.70.330">
    <property type="match status" value="2"/>
</dbReference>
<dbReference type="Proteomes" id="UP000030758">
    <property type="component" value="Unassembled WGS sequence"/>
</dbReference>
<keyword evidence="5 10" id="KW-0694">RNA-binding</keyword>
<accession>A0A085N0U1</accession>
<comment type="similarity">
    <text evidence="2 11">Belongs to the E2F/DP family.</text>
</comment>
<feature type="compositionally biased region" description="Basic and acidic residues" evidence="12">
    <location>
        <begin position="226"/>
        <end position="237"/>
    </location>
</feature>
<keyword evidence="16" id="KW-1185">Reference proteome</keyword>
<evidence type="ECO:0000256" key="6">
    <source>
        <dbReference type="ARBA" id="ARBA00023015"/>
    </source>
</evidence>
<dbReference type="SMART" id="SM00360">
    <property type="entry name" value="RRM"/>
    <property type="match status" value="2"/>
</dbReference>
<dbReference type="InterPro" id="IPR036390">
    <property type="entry name" value="WH_DNA-bd_sf"/>
</dbReference>
<dbReference type="PANTHER" id="PTHR16105:SF0">
    <property type="entry name" value="RNA-BINDING REGION-CONTAINING PROTEIN 3"/>
    <property type="match status" value="1"/>
</dbReference>
<evidence type="ECO:0000256" key="12">
    <source>
        <dbReference type="SAM" id="MobiDB-lite"/>
    </source>
</evidence>
<comment type="subcellular location">
    <subcellularLocation>
        <location evidence="1 11">Nucleus</location>
    </subcellularLocation>
</comment>
<gene>
    <name evidence="14" type="ORF">M513_08020</name>
    <name evidence="15" type="ORF">M514_08020</name>
</gene>
<feature type="domain" description="RRM" evidence="13">
    <location>
        <begin position="678"/>
        <end position="761"/>
    </location>
</feature>
<evidence type="ECO:0000259" key="13">
    <source>
        <dbReference type="PROSITE" id="PS50102"/>
    </source>
</evidence>
<dbReference type="Pfam" id="PF16421">
    <property type="entry name" value="E2F_CC-MB"/>
    <property type="match status" value="1"/>
</dbReference>
<keyword evidence="6 11" id="KW-0805">Transcription regulation</keyword>
<dbReference type="GO" id="GO:0030626">
    <property type="term" value="F:U12 snRNA binding"/>
    <property type="evidence" value="ECO:0007669"/>
    <property type="project" value="TreeGrafter"/>
</dbReference>
<dbReference type="Gene3D" id="6.10.250.540">
    <property type="match status" value="1"/>
</dbReference>
<evidence type="ECO:0000256" key="2">
    <source>
        <dbReference type="ARBA" id="ARBA00010940"/>
    </source>
</evidence>
<evidence type="ECO:0000256" key="7">
    <source>
        <dbReference type="ARBA" id="ARBA00023125"/>
    </source>
</evidence>
<evidence type="ECO:0000256" key="10">
    <source>
        <dbReference type="PROSITE-ProRule" id="PRU00176"/>
    </source>
</evidence>
<evidence type="ECO:0000256" key="8">
    <source>
        <dbReference type="ARBA" id="ARBA00023163"/>
    </source>
</evidence>
<keyword evidence="7 11" id="KW-0238">DNA-binding</keyword>
<evidence type="ECO:0000256" key="3">
    <source>
        <dbReference type="ARBA" id="ARBA00020364"/>
    </source>
</evidence>
<dbReference type="InterPro" id="IPR036388">
    <property type="entry name" value="WH-like_DNA-bd_sf"/>
</dbReference>
<dbReference type="GO" id="GO:0003677">
    <property type="term" value="F:DNA binding"/>
    <property type="evidence" value="ECO:0007669"/>
    <property type="project" value="UniProtKB-KW"/>
</dbReference>
<keyword evidence="8 11" id="KW-0804">Transcription</keyword>
<dbReference type="GO" id="GO:0000398">
    <property type="term" value="P:mRNA splicing, via spliceosome"/>
    <property type="evidence" value="ECO:0007669"/>
    <property type="project" value="TreeGrafter"/>
</dbReference>
<dbReference type="CDD" id="cd12238">
    <property type="entry name" value="RRM1_RBM40_like"/>
    <property type="match status" value="1"/>
</dbReference>
<name>A0A085N0U1_9BILA</name>
<dbReference type="GO" id="GO:0006355">
    <property type="term" value="P:regulation of DNA-templated transcription"/>
    <property type="evidence" value="ECO:0007669"/>
    <property type="project" value="InterPro"/>
</dbReference>
<evidence type="ECO:0000256" key="4">
    <source>
        <dbReference type="ARBA" id="ARBA00022737"/>
    </source>
</evidence>
<protein>
    <recommendedName>
        <fullName evidence="3">RNA-binding region-containing protein 3</fullName>
    </recommendedName>
</protein>
<feature type="compositionally biased region" description="Polar residues" evidence="12">
    <location>
        <begin position="260"/>
        <end position="269"/>
    </location>
</feature>
<keyword evidence="9 11" id="KW-0539">Nucleus</keyword>
<dbReference type="AlphaFoldDB" id="A0A085N0U1"/>
<dbReference type="PANTHER" id="PTHR16105">
    <property type="entry name" value="RNA-BINDING REGION-CONTAINING PROTEIN 3"/>
    <property type="match status" value="1"/>
</dbReference>
<dbReference type="SUPFAM" id="SSF46785">
    <property type="entry name" value="Winged helix' DNA-binding domain"/>
    <property type="match status" value="1"/>
</dbReference>
<evidence type="ECO:0000256" key="11">
    <source>
        <dbReference type="RuleBase" id="RU003796"/>
    </source>
</evidence>
<evidence type="ECO:0000313" key="15">
    <source>
        <dbReference type="EMBL" id="KFD63087.1"/>
    </source>
</evidence>
<dbReference type="EMBL" id="KL363243">
    <property type="protein sequence ID" value="KFD51120.1"/>
    <property type="molecule type" value="Genomic_DNA"/>
</dbReference>
<dbReference type="Pfam" id="PF00076">
    <property type="entry name" value="RRM_1"/>
    <property type="match status" value="1"/>
</dbReference>
<dbReference type="Pfam" id="PF02319">
    <property type="entry name" value="WHD_E2F_TDP"/>
    <property type="match status" value="1"/>
</dbReference>
<dbReference type="GO" id="GO:0005689">
    <property type="term" value="C:U12-type spliceosomal complex"/>
    <property type="evidence" value="ECO:0007669"/>
    <property type="project" value="TreeGrafter"/>
</dbReference>
<sequence length="773" mass="87650">MSEDEDIEDPCETGAYSQSLQMGARAEKSLGLLTQKFLKVLQEAKDGVVDLNVAADRLKVKQKRRIYDITNVLEGVGLIEKRSKNSVQWKGGAVGKLGELNPAATETLFNLKLELTDLEREERRLDSCMKWLNQSVKNVTDFLDKKQLYFVGDMEVAKHYAGCTMFLMKAEPGTEIELIPPVVDDPGELPFKFNVVNEEFPTQVFMLRDPERDRRDLLFLEDDDKPPELTRAGEEKTTVNVEPPSKAQVEDERMDVQEETPGSSKSVTFGSPDHVFVRLSPPPSEDDYCMRTDHNMTLVELYDPLFEGFSKINFSWRHRHCVTVQFGQEEPLLFAIEIASAFVIVESSLDYVDCLDCTLLVRHLPARLSDEDKSSLLRQFGAVDVRVLGNTGYMKHSAFASFADSASARTALHQLHQLDVLGSRLVVVFARSEHLGLIPSCWQPKQRCEERNIAEQCHCSKLHPFLSSTGLAIPLTLPYKYPAVSAKVISRISLMLWRCPEFYTQVLHLMNKLCLPCPFDDAEYEDAQPSEYYEEESCAEYMLPTTKDKPLRSAAEVAARYARRLKLQLGQKRRFPNDQKKAIPPKLTKTPAKHSTIRVNVRKQLPSEPLQSVDVNPEPFGTFGPQRQVVVSDETSLQSDFDFSNLMSVEEIRRRCISRSEWKKWPAFNRYSPGEPSSRLYVKNLSKKVTELDLKRIYGNFVNATMEEGRQAFDVRLMQSGRLRGQAFISLGCIVQAQAAIRLTNGLMIHGKPLVVAFARSCRSELTASHSEE</sequence>
<dbReference type="InterPro" id="IPR012677">
    <property type="entry name" value="Nucleotide-bd_a/b_plait_sf"/>
</dbReference>
<dbReference type="InterPro" id="IPR037241">
    <property type="entry name" value="E2F-DP_heterodim"/>
</dbReference>
<feature type="non-terminal residue" evidence="15">
    <location>
        <position position="773"/>
    </location>
</feature>
<dbReference type="InterPro" id="IPR045164">
    <property type="entry name" value="RBM41/RNPC3"/>
</dbReference>
<dbReference type="InterPro" id="IPR035979">
    <property type="entry name" value="RBD_domain_sf"/>
</dbReference>
<feature type="domain" description="RRM" evidence="13">
    <location>
        <begin position="357"/>
        <end position="432"/>
    </location>
</feature>
<dbReference type="SMART" id="SM01372">
    <property type="entry name" value="E2F_TDP"/>
    <property type="match status" value="1"/>
</dbReference>
<feature type="region of interest" description="Disordered" evidence="12">
    <location>
        <begin position="218"/>
        <end position="269"/>
    </location>
</feature>
<dbReference type="EMBL" id="KL367581">
    <property type="protein sequence ID" value="KFD63087.1"/>
    <property type="molecule type" value="Genomic_DNA"/>
</dbReference>
<dbReference type="Proteomes" id="UP000030764">
    <property type="component" value="Unassembled WGS sequence"/>
</dbReference>
<keyword evidence="4" id="KW-0677">Repeat</keyword>
<dbReference type="Gene3D" id="1.10.10.10">
    <property type="entry name" value="Winged helix-like DNA-binding domain superfamily/Winged helix DNA-binding domain"/>
    <property type="match status" value="1"/>
</dbReference>
<dbReference type="InterPro" id="IPR000504">
    <property type="entry name" value="RRM_dom"/>
</dbReference>
<proteinExistence type="inferred from homology"/>
<evidence type="ECO:0000256" key="5">
    <source>
        <dbReference type="ARBA" id="ARBA00022884"/>
    </source>
</evidence>
<evidence type="ECO:0000256" key="1">
    <source>
        <dbReference type="ARBA" id="ARBA00004123"/>
    </source>
</evidence>
<evidence type="ECO:0000313" key="14">
    <source>
        <dbReference type="EMBL" id="KFD51120.1"/>
    </source>
</evidence>
<evidence type="ECO:0000313" key="16">
    <source>
        <dbReference type="Proteomes" id="UP000030764"/>
    </source>
</evidence>
<dbReference type="FunFam" id="1.10.10.10:FF:000008">
    <property type="entry name" value="E2F transcription factor 1"/>
    <property type="match status" value="1"/>
</dbReference>
<dbReference type="InterPro" id="IPR003316">
    <property type="entry name" value="E2F_WHTH_DNA-bd_dom"/>
</dbReference>
<dbReference type="InterPro" id="IPR032198">
    <property type="entry name" value="E2F_CC-MB"/>
</dbReference>
<dbReference type="SUPFAM" id="SSF54928">
    <property type="entry name" value="RNA-binding domain, RBD"/>
    <property type="match status" value="2"/>
</dbReference>
<dbReference type="GO" id="GO:0005667">
    <property type="term" value="C:transcription regulator complex"/>
    <property type="evidence" value="ECO:0007669"/>
    <property type="project" value="InterPro"/>
</dbReference>